<sequence>MATAPEKAATGTHDTGDTADAGAYEVLRDRLAAQTADLARRAGLLNARRVEEFGSARLELASTERLRTEHPGVPCDLAAVGDALLLGSTGRPGHRTGTAAVADVFTLYDRDLNPLPESAVPGLLDDPAFVREFADLHRYYRQARLLRLRPVGGRLLAVFRTGEKAADIRVLRWELTEDGRAAFLDARGERDDVFPPSHDFEWTAATREDHVLGRHPHVSVRGEFHVSAVGGALTVKLEDDTETAQGVYSEPVDEPLQSLADADIAHARVGALILLRVRPYKEDTDRHLVFNTLTKSVVRLDGIGAACRRLPDDQGIVFPGGYCLATGVHKTYELDAAGLEFEREVRSPNGEDVLYAFHARGESRGLLLSYNTIRKEVANPLPCRGWALAEDGTFTVLRADGDEPAQVHPVQLWHSPYVSDTHAAAAPAGSGPLARVGNADLVRGISACLSVAGAVGDGITTAEGYRALAASCVRAADGHHWLGEADLGDLAGALAAVRETADQVLAEFETVRDLTRRAAEARDEAAERIASVVRRLRGEAPKEAAAWVRGLTELRHAHGHLLTVKEMRYADAPGIDALAGEAEASLAELGRRAVAFLAREDAFDAQRADVEALVADAEAIATVAEAGPVAARLDELADGLRTVTDVVAELDVGDATVRTALLERVAAVLGGVNRARATLDARRRALLDREGRAEFTAETALLGQAVTAALAAADTPERCDDQLARLLARLEDLESRFAEFDGFLAELADKRTEIYDALAARKQALSDTRARRAEQLAASAARIMETVTRRCATLADADAVSTYFASDPMPAKVRRTAEELRALGDSVRAEELDGRLKSARQEAARALRDRTDLYADDGRTLRLGAHRFAVNTQPLDLTLVPDGDGLAFALTGTDYRSPVTDPDFAATRAHWDRTLPSESPGVYRAEHLAARLLRQHGASALAAADDLPALVREAAQEAYDEGYERGVHDHDATLVLTALLPLYEKAGTLVHEPAARAAAQLFWAHGTTPRAREAWTRRARSLARARDTFGLWAAIAALEEELAGAVGTWPGPGEMVAGAGPVPGGAAGGAPAEDGRAGVPPAATGGAAGSLPGAAGPPSGAGAPLGAAGSAAGTAGSGAGAPGSGVGAAVSGAAGDAGRAAGVPRAAGGTARSAEGFAGAAGAVGSATGTSGPPAGAPGSGAEHARAAAAYLFHELTTEPEGFVLGAGTRTLLEKFRRTVGTPAYDEDLAALDDLAARGQLAEAWISSYAAAGGTGLTPGDLAEAVAAELCPDLPRYDGDVPPTATAEGLLGTHPRITGGRLPLRLDEFLARTARFAAHDVPEFRAYQRRRTALVGAERARLRLDDHRPRVMSAFVRNRLVDEVYLPLVGDSLAKQLGATGDGKRTDTGGLLLLLSPPGYGKTTLVEYVAERLGLMLVRVGGPALGHGVTSLDPADAPNATARQEVEKINFALASANNTLLYLDDIQHTSPELLQKFIPLCDATRRVDGVWNGAPRTYDLRGKRFAVCMAGNPYTESGARFQVPDMLANRADVWNLGDVLTGKEEAFALSFLENALTANPVLAPLAGRDRADLELLVRLATGDPTARADRLDHAYPPAELERILSVLRHLVAARETVLAVNAAYIASAARSDETRTEPAFRLQGSYRNMNKIAQRVRPVMNDAERAAVLDDHYTAEAQTLTHGAEANLLKLAELRGTLTPEQADRWAEVRTAHVRARTLGGPDDDPLTRAVAALGLLADRVAAVESAITRAADPRHLLANPHARHTAGGTER</sequence>
<feature type="domain" description="DUF3686" evidence="3">
    <location>
        <begin position="37"/>
        <end position="480"/>
    </location>
</feature>
<dbReference type="RefSeq" id="WP_344572006.1">
    <property type="nucleotide sequence ID" value="NZ_BAAASK010000012.1"/>
</dbReference>
<feature type="region of interest" description="Disordered" evidence="1">
    <location>
        <begin position="1162"/>
        <end position="1181"/>
    </location>
</feature>
<feature type="compositionally biased region" description="Gly residues" evidence="1">
    <location>
        <begin position="1115"/>
        <end position="1126"/>
    </location>
</feature>
<dbReference type="Pfam" id="PF12458">
    <property type="entry name" value="DUF3686"/>
    <property type="match status" value="1"/>
</dbReference>
<dbReference type="Gene3D" id="3.40.50.300">
    <property type="entry name" value="P-loop containing nucleotide triphosphate hydrolases"/>
    <property type="match status" value="1"/>
</dbReference>
<dbReference type="InterPro" id="IPR027417">
    <property type="entry name" value="P-loop_NTPase"/>
</dbReference>
<accession>A0ABN3SXN1</accession>
<evidence type="ECO:0000256" key="1">
    <source>
        <dbReference type="SAM" id="MobiDB-lite"/>
    </source>
</evidence>
<proteinExistence type="predicted"/>
<reference evidence="5 6" key="1">
    <citation type="journal article" date="2019" name="Int. J. Syst. Evol. Microbiol.">
        <title>The Global Catalogue of Microorganisms (GCM) 10K type strain sequencing project: providing services to taxonomists for standard genome sequencing and annotation.</title>
        <authorList>
            <consortium name="The Broad Institute Genomics Platform"/>
            <consortium name="The Broad Institute Genome Sequencing Center for Infectious Disease"/>
            <person name="Wu L."/>
            <person name="Ma J."/>
        </authorList>
    </citation>
    <scope>NUCLEOTIDE SEQUENCE [LARGE SCALE GENOMIC DNA]</scope>
    <source>
        <strain evidence="5 6">JCM 4531</strain>
    </source>
</reference>
<dbReference type="Pfam" id="PF25472">
    <property type="entry name" value="DUF7902"/>
    <property type="match status" value="1"/>
</dbReference>
<feature type="domain" description="ATPase AAA-type core" evidence="2">
    <location>
        <begin position="1392"/>
        <end position="1469"/>
    </location>
</feature>
<feature type="region of interest" description="Disordered" evidence="1">
    <location>
        <begin position="1057"/>
        <end position="1132"/>
    </location>
</feature>
<dbReference type="EMBL" id="BAAASK010000012">
    <property type="protein sequence ID" value="GAA2688689.1"/>
    <property type="molecule type" value="Genomic_DNA"/>
</dbReference>
<dbReference type="SUPFAM" id="SSF52540">
    <property type="entry name" value="P-loop containing nucleoside triphosphate hydrolases"/>
    <property type="match status" value="1"/>
</dbReference>
<protein>
    <submittedName>
        <fullName evidence="5">DNA repair ATPase</fullName>
    </submittedName>
</protein>
<evidence type="ECO:0000259" key="2">
    <source>
        <dbReference type="Pfam" id="PF00004"/>
    </source>
</evidence>
<evidence type="ECO:0000313" key="6">
    <source>
        <dbReference type="Proteomes" id="UP001499989"/>
    </source>
</evidence>
<dbReference type="InterPro" id="IPR020958">
    <property type="entry name" value="DUF3686"/>
</dbReference>
<evidence type="ECO:0000259" key="4">
    <source>
        <dbReference type="Pfam" id="PF25472"/>
    </source>
</evidence>
<dbReference type="Proteomes" id="UP001499989">
    <property type="component" value="Unassembled WGS sequence"/>
</dbReference>
<name>A0ABN3SXN1_9ACTN</name>
<dbReference type="Pfam" id="PF00004">
    <property type="entry name" value="AAA"/>
    <property type="match status" value="1"/>
</dbReference>
<keyword evidence="6" id="KW-1185">Reference proteome</keyword>
<evidence type="ECO:0000259" key="3">
    <source>
        <dbReference type="Pfam" id="PF12458"/>
    </source>
</evidence>
<feature type="domain" description="DUF7902" evidence="4">
    <location>
        <begin position="601"/>
        <end position="684"/>
    </location>
</feature>
<gene>
    <name evidence="5" type="ORF">GCM10010310_43600</name>
</gene>
<evidence type="ECO:0000313" key="5">
    <source>
        <dbReference type="EMBL" id="GAA2688689.1"/>
    </source>
</evidence>
<comment type="caution">
    <text evidence="5">The sequence shown here is derived from an EMBL/GenBank/DDBJ whole genome shotgun (WGS) entry which is preliminary data.</text>
</comment>
<dbReference type="InterPro" id="IPR057224">
    <property type="entry name" value="DUF7902"/>
</dbReference>
<feature type="compositionally biased region" description="Low complexity" evidence="1">
    <location>
        <begin position="1069"/>
        <end position="1114"/>
    </location>
</feature>
<organism evidence="5 6">
    <name type="scientific">Streptomyces violaceolatus</name>
    <dbReference type="NCBI Taxonomy" id="67378"/>
    <lineage>
        <taxon>Bacteria</taxon>
        <taxon>Bacillati</taxon>
        <taxon>Actinomycetota</taxon>
        <taxon>Actinomycetes</taxon>
        <taxon>Kitasatosporales</taxon>
        <taxon>Streptomycetaceae</taxon>
        <taxon>Streptomyces</taxon>
        <taxon>Streptomyces violaceoruber group</taxon>
    </lineage>
</organism>
<dbReference type="InterPro" id="IPR003959">
    <property type="entry name" value="ATPase_AAA_core"/>
</dbReference>
<feature type="compositionally biased region" description="Low complexity" evidence="1">
    <location>
        <begin position="1162"/>
        <end position="1174"/>
    </location>
</feature>